<dbReference type="RefSeq" id="WP_071001090.1">
    <property type="nucleotide sequence ID" value="NZ_CP014352.1"/>
</dbReference>
<protein>
    <recommendedName>
        <fullName evidence="4">Holin</fullName>
    </recommendedName>
</protein>
<dbReference type="EMBL" id="CP015970">
    <property type="protein sequence ID" value="AOZ46164.1"/>
    <property type="molecule type" value="Genomic_DNA"/>
</dbReference>
<gene>
    <name evidence="2" type="ORF">A8L58_04880</name>
</gene>
<evidence type="ECO:0000256" key="1">
    <source>
        <dbReference type="SAM" id="MobiDB-lite"/>
    </source>
</evidence>
<dbReference type="Pfam" id="PF16945">
    <property type="entry name" value="Phage_r1t_holin"/>
    <property type="match status" value="1"/>
</dbReference>
<evidence type="ECO:0008006" key="4">
    <source>
        <dbReference type="Google" id="ProtNLM"/>
    </source>
</evidence>
<name>A0ABN4U3S8_9ACTN</name>
<dbReference type="InterPro" id="IPR020109">
    <property type="entry name" value="Holin_r1t"/>
</dbReference>
<feature type="compositionally biased region" description="Basic and acidic residues" evidence="1">
    <location>
        <begin position="102"/>
        <end position="111"/>
    </location>
</feature>
<feature type="region of interest" description="Disordered" evidence="1">
    <location>
        <begin position="69"/>
        <end position="111"/>
    </location>
</feature>
<sequence length="111" mass="11386">MSTKDFWKGAGERCGKTFLQVGVATLGISATATYTGAQAMALPWETALVTATLSALLSLVTSILNPSFTAGTGGAIDPLPTVPDVEPEDGYAVPEFDADSGEEPRHAEAGV</sequence>
<accession>A0ABN4U3S8</accession>
<keyword evidence="3" id="KW-1185">Reference proteome</keyword>
<reference evidence="2 3" key="1">
    <citation type="journal article" date="2016" name="Plant Dis.">
        <title>Improved production of propionic acid using genome shuffling.</title>
        <authorList>
            <person name="Luna-Flores C.H."/>
            <person name="Palfreyman R.W."/>
            <person name="Kromer J.O."/>
            <person name="Nielsen L.K."/>
            <person name="Marcellin E."/>
        </authorList>
    </citation>
    <scope>NUCLEOTIDE SEQUENCE [LARGE SCALE GENOMIC DNA]</scope>
    <source>
        <strain evidence="2 3">F3E8</strain>
    </source>
</reference>
<evidence type="ECO:0000313" key="3">
    <source>
        <dbReference type="Proteomes" id="UP000178666"/>
    </source>
</evidence>
<organism evidence="2 3">
    <name type="scientific">Acidipropionibacterium acidipropionici</name>
    <dbReference type="NCBI Taxonomy" id="1748"/>
    <lineage>
        <taxon>Bacteria</taxon>
        <taxon>Bacillati</taxon>
        <taxon>Actinomycetota</taxon>
        <taxon>Actinomycetes</taxon>
        <taxon>Propionibacteriales</taxon>
        <taxon>Propionibacteriaceae</taxon>
        <taxon>Acidipropionibacterium</taxon>
    </lineage>
</organism>
<proteinExistence type="predicted"/>
<dbReference type="Proteomes" id="UP000178666">
    <property type="component" value="Chromosome"/>
</dbReference>
<evidence type="ECO:0000313" key="2">
    <source>
        <dbReference type="EMBL" id="AOZ46164.1"/>
    </source>
</evidence>